<proteinExistence type="predicted"/>
<evidence type="ECO:0000313" key="1">
    <source>
        <dbReference type="EMBL" id="KPA91772.1"/>
    </source>
</evidence>
<organism evidence="1 2">
    <name type="scientific">Pseudomonas asplenii</name>
    <dbReference type="NCBI Taxonomy" id="53407"/>
    <lineage>
        <taxon>Bacteria</taxon>
        <taxon>Pseudomonadati</taxon>
        <taxon>Pseudomonadota</taxon>
        <taxon>Gammaproteobacteria</taxon>
        <taxon>Pseudomonadales</taxon>
        <taxon>Pseudomonadaceae</taxon>
        <taxon>Pseudomonas</taxon>
    </lineage>
</organism>
<dbReference type="PATRIC" id="fig|50340.43.peg.4504"/>
<keyword evidence="2" id="KW-1185">Reference proteome</keyword>
<dbReference type="EMBL" id="JSYZ01000004">
    <property type="protein sequence ID" value="KPA91772.1"/>
    <property type="molecule type" value="Genomic_DNA"/>
</dbReference>
<dbReference type="InterPro" id="IPR021502">
    <property type="entry name" value="DUF3158"/>
</dbReference>
<dbReference type="Proteomes" id="UP000037931">
    <property type="component" value="Unassembled WGS sequence"/>
</dbReference>
<dbReference type="Pfam" id="PF11358">
    <property type="entry name" value="DUF3158"/>
    <property type="match status" value="1"/>
</dbReference>
<evidence type="ECO:0000313" key="2">
    <source>
        <dbReference type="Proteomes" id="UP000037931"/>
    </source>
</evidence>
<gene>
    <name evidence="1" type="ORF">PF66_01351</name>
</gene>
<evidence type="ECO:0008006" key="3">
    <source>
        <dbReference type="Google" id="ProtNLM"/>
    </source>
</evidence>
<sequence>MAQRDELIRQALPAMLARAGTPPLHLLPVHLRQQATPAGTAFLRWRRVDRTAMGVAQWRALLLAPNTPSALVPTLYQLEHQRLLLNAQISLAHTLARLARSTAHKLAYAERIQQQRTRCTEVL</sequence>
<protein>
    <recommendedName>
        <fullName evidence="3">Integrase regulator R</fullName>
    </recommendedName>
</protein>
<dbReference type="AlphaFoldDB" id="A0A0M9GI44"/>
<name>A0A0M9GI44_9PSED</name>
<comment type="caution">
    <text evidence="1">The sequence shown here is derived from an EMBL/GenBank/DDBJ whole genome shotgun (WGS) entry which is preliminary data.</text>
</comment>
<accession>A0A0M9GI44</accession>
<reference evidence="1 2" key="1">
    <citation type="journal article" date="2015" name="PLoS ONE">
        <title>Rice-Infecting Pseudomonas Genomes Are Highly Accessorized and Harbor Multiple Putative Virulence Mechanisms to Cause Sheath Brown Rot.</title>
        <authorList>
            <person name="Quibod I.L."/>
            <person name="Grande G."/>
            <person name="Oreiro E.G."/>
            <person name="Borja F.N."/>
            <person name="Dossa G.S."/>
            <person name="Mauleon R."/>
            <person name="Cruz C.V."/>
            <person name="Oliva R."/>
        </authorList>
    </citation>
    <scope>NUCLEOTIDE SEQUENCE [LARGE SCALE GENOMIC DNA]</scope>
    <source>
        <strain evidence="1 2">IRRI 6609</strain>
    </source>
</reference>
<dbReference type="STRING" id="50340.PF66_01351"/>